<protein>
    <submittedName>
        <fullName evidence="1">Uncharacterized protein</fullName>
    </submittedName>
</protein>
<dbReference type="EMBL" id="RDQH01000339">
    <property type="protein sequence ID" value="RXH79206.1"/>
    <property type="molecule type" value="Genomic_DNA"/>
</dbReference>
<proteinExistence type="predicted"/>
<gene>
    <name evidence="1" type="ORF">DVH24_040353</name>
</gene>
<evidence type="ECO:0000313" key="1">
    <source>
        <dbReference type="EMBL" id="RXH79206.1"/>
    </source>
</evidence>
<sequence length="120" mass="13378">MRSQSRCFHHSSSTKQNHGIETIVNLPHRRRSDHLGPIPNLTHATEPRLINFRSPNLFPEGLAYDPFAQHFIVGSLGYRIIVSVSEAGVIDTLIFDPTAVPENLTVLGLAVDKLNNRIKS</sequence>
<organism evidence="1 2">
    <name type="scientific">Malus domestica</name>
    <name type="common">Apple</name>
    <name type="synonym">Pyrus malus</name>
    <dbReference type="NCBI Taxonomy" id="3750"/>
    <lineage>
        <taxon>Eukaryota</taxon>
        <taxon>Viridiplantae</taxon>
        <taxon>Streptophyta</taxon>
        <taxon>Embryophyta</taxon>
        <taxon>Tracheophyta</taxon>
        <taxon>Spermatophyta</taxon>
        <taxon>Magnoliopsida</taxon>
        <taxon>eudicotyledons</taxon>
        <taxon>Gunneridae</taxon>
        <taxon>Pentapetalae</taxon>
        <taxon>rosids</taxon>
        <taxon>fabids</taxon>
        <taxon>Rosales</taxon>
        <taxon>Rosaceae</taxon>
        <taxon>Amygdaloideae</taxon>
        <taxon>Maleae</taxon>
        <taxon>Malus</taxon>
    </lineage>
</organism>
<accession>A0A498I6Z4</accession>
<reference evidence="1 2" key="1">
    <citation type="submission" date="2018-10" db="EMBL/GenBank/DDBJ databases">
        <title>A high-quality apple genome assembly.</title>
        <authorList>
            <person name="Hu J."/>
        </authorList>
    </citation>
    <scope>NUCLEOTIDE SEQUENCE [LARGE SCALE GENOMIC DNA]</scope>
    <source>
        <strain evidence="2">cv. HFTH1</strain>
        <tissue evidence="1">Young leaf</tissue>
    </source>
</reference>
<evidence type="ECO:0000313" key="2">
    <source>
        <dbReference type="Proteomes" id="UP000290289"/>
    </source>
</evidence>
<name>A0A498I6Z4_MALDO</name>
<comment type="caution">
    <text evidence="1">The sequence shown here is derived from an EMBL/GenBank/DDBJ whole genome shotgun (WGS) entry which is preliminary data.</text>
</comment>
<dbReference type="Proteomes" id="UP000290289">
    <property type="component" value="Chromosome 13"/>
</dbReference>
<keyword evidence="2" id="KW-1185">Reference proteome</keyword>
<dbReference type="AlphaFoldDB" id="A0A498I6Z4"/>
<dbReference type="GO" id="GO:0005783">
    <property type="term" value="C:endoplasmic reticulum"/>
    <property type="evidence" value="ECO:0007669"/>
    <property type="project" value="TreeGrafter"/>
</dbReference>
<dbReference type="PANTHER" id="PTHR31460:SF3">
    <property type="entry name" value="MESOCENTIN"/>
    <property type="match status" value="1"/>
</dbReference>
<dbReference type="InterPro" id="IPR053224">
    <property type="entry name" value="Sensory_adhesion_molecule"/>
</dbReference>
<dbReference type="PANTHER" id="PTHR31460">
    <property type="match status" value="1"/>
</dbReference>